<dbReference type="AlphaFoldDB" id="A0AA38X4B0"/>
<name>A0AA38X4B0_9EURO</name>
<sequence length="297" mass="32676">MSEYWKSTPKYWCKHCSTYVKDTPFERKQHENTAKHQNSLKRFLRDIQNSHERGETEKERAKSEVERLKGLAGGDTKGPSSSAQETSKVATSAHKVMTGPTSIVDRKRQWAQLAEMGVKVPEDFRSEVAMAGDWQTLSRKVVDDPLSEAPLSKGIKKRKIEGQEEDEVEKAAAGEAIVRRGWGATTKTYPGQDNTDLDDLLSSSILVKKEKPGSSGLQSKGHDNAPVAQENNPVQTQGESTGANNTAPNADNPADEVPDEAGVVKQESNVTSAPDSMLQVPENVPIPIFKKRRAKAR</sequence>
<dbReference type="Proteomes" id="UP001172673">
    <property type="component" value="Unassembled WGS sequence"/>
</dbReference>
<dbReference type="GO" id="GO:0000398">
    <property type="term" value="P:mRNA splicing, via spliceosome"/>
    <property type="evidence" value="ECO:0007669"/>
    <property type="project" value="InterPro"/>
</dbReference>
<dbReference type="SMART" id="SM00451">
    <property type="entry name" value="ZnF_U1"/>
    <property type="match status" value="1"/>
</dbReference>
<feature type="compositionally biased region" description="Polar residues" evidence="4">
    <location>
        <begin position="185"/>
        <end position="194"/>
    </location>
</feature>
<evidence type="ECO:0000256" key="2">
    <source>
        <dbReference type="ARBA" id="ARBA00022771"/>
    </source>
</evidence>
<dbReference type="GO" id="GO:0071011">
    <property type="term" value="C:precatalytic spliceosome"/>
    <property type="evidence" value="ECO:0007669"/>
    <property type="project" value="TreeGrafter"/>
</dbReference>
<dbReference type="GO" id="GO:0003723">
    <property type="term" value="F:RNA binding"/>
    <property type="evidence" value="ECO:0007669"/>
    <property type="project" value="TreeGrafter"/>
</dbReference>
<dbReference type="EMBL" id="JAPDRK010000013">
    <property type="protein sequence ID" value="KAJ9606567.1"/>
    <property type="molecule type" value="Genomic_DNA"/>
</dbReference>
<feature type="compositionally biased region" description="Polar residues" evidence="4">
    <location>
        <begin position="229"/>
        <end position="242"/>
    </location>
</feature>
<organism evidence="6 7">
    <name type="scientific">Cladophialophora chaetospira</name>
    <dbReference type="NCBI Taxonomy" id="386627"/>
    <lineage>
        <taxon>Eukaryota</taxon>
        <taxon>Fungi</taxon>
        <taxon>Dikarya</taxon>
        <taxon>Ascomycota</taxon>
        <taxon>Pezizomycotina</taxon>
        <taxon>Eurotiomycetes</taxon>
        <taxon>Chaetothyriomycetidae</taxon>
        <taxon>Chaetothyriales</taxon>
        <taxon>Herpotrichiellaceae</taxon>
        <taxon>Cladophialophora</taxon>
    </lineage>
</organism>
<feature type="compositionally biased region" description="Low complexity" evidence="4">
    <location>
        <begin position="243"/>
        <end position="252"/>
    </location>
</feature>
<feature type="compositionally biased region" description="Polar residues" evidence="4">
    <location>
        <begin position="78"/>
        <end position="90"/>
    </location>
</feature>
<gene>
    <name evidence="6" type="ORF">H2200_008575</name>
</gene>
<dbReference type="GO" id="GO:0008270">
    <property type="term" value="F:zinc ion binding"/>
    <property type="evidence" value="ECO:0007669"/>
    <property type="project" value="UniProtKB-KW"/>
</dbReference>
<proteinExistence type="predicted"/>
<evidence type="ECO:0000256" key="3">
    <source>
        <dbReference type="ARBA" id="ARBA00022833"/>
    </source>
</evidence>
<evidence type="ECO:0000256" key="4">
    <source>
        <dbReference type="SAM" id="MobiDB-lite"/>
    </source>
</evidence>
<feature type="compositionally biased region" description="Basic and acidic residues" evidence="4">
    <location>
        <begin position="43"/>
        <end position="69"/>
    </location>
</feature>
<comment type="caution">
    <text evidence="6">The sequence shown here is derived from an EMBL/GenBank/DDBJ whole genome shotgun (WGS) entry which is preliminary data.</text>
</comment>
<evidence type="ECO:0000313" key="7">
    <source>
        <dbReference type="Proteomes" id="UP001172673"/>
    </source>
</evidence>
<evidence type="ECO:0000259" key="5">
    <source>
        <dbReference type="SMART" id="SM00451"/>
    </source>
</evidence>
<reference evidence="6" key="1">
    <citation type="submission" date="2022-10" db="EMBL/GenBank/DDBJ databases">
        <title>Culturing micro-colonial fungi from biological soil crusts in the Mojave desert and describing Neophaeococcomyces mojavensis, and introducing the new genera and species Taxawa tesnikishii.</title>
        <authorList>
            <person name="Kurbessoian T."/>
            <person name="Stajich J.E."/>
        </authorList>
    </citation>
    <scope>NUCLEOTIDE SEQUENCE</scope>
    <source>
        <strain evidence="6">TK_41</strain>
    </source>
</reference>
<dbReference type="Gene3D" id="3.30.160.60">
    <property type="entry name" value="Classic Zinc Finger"/>
    <property type="match status" value="1"/>
</dbReference>
<dbReference type="PANTHER" id="PTHR13173">
    <property type="entry name" value="WW DOMAIN BINDING PROTEIN 4"/>
    <property type="match status" value="1"/>
</dbReference>
<dbReference type="InterPro" id="IPR040023">
    <property type="entry name" value="WBP4"/>
</dbReference>
<keyword evidence="7" id="KW-1185">Reference proteome</keyword>
<feature type="region of interest" description="Disordered" evidence="4">
    <location>
        <begin position="135"/>
        <end position="297"/>
    </location>
</feature>
<feature type="domain" description="U1-type" evidence="5">
    <location>
        <begin position="8"/>
        <end position="43"/>
    </location>
</feature>
<dbReference type="InterPro" id="IPR013085">
    <property type="entry name" value="U1-CZ_Znf_C2H2"/>
</dbReference>
<evidence type="ECO:0000313" key="6">
    <source>
        <dbReference type="EMBL" id="KAJ9606567.1"/>
    </source>
</evidence>
<dbReference type="Pfam" id="PF06220">
    <property type="entry name" value="zf-U1"/>
    <property type="match status" value="1"/>
</dbReference>
<dbReference type="PANTHER" id="PTHR13173:SF10">
    <property type="entry name" value="WW DOMAIN-BINDING PROTEIN 4"/>
    <property type="match status" value="1"/>
</dbReference>
<dbReference type="InterPro" id="IPR036236">
    <property type="entry name" value="Znf_C2H2_sf"/>
</dbReference>
<keyword evidence="3" id="KW-0862">Zinc</keyword>
<keyword evidence="2" id="KW-0863">Zinc-finger</keyword>
<accession>A0AA38X4B0</accession>
<keyword evidence="1" id="KW-0479">Metal-binding</keyword>
<feature type="region of interest" description="Disordered" evidence="4">
    <location>
        <begin position="28"/>
        <end position="103"/>
    </location>
</feature>
<dbReference type="InterPro" id="IPR003604">
    <property type="entry name" value="Matrin/U1-like-C_Znf_C2H2"/>
</dbReference>
<protein>
    <recommendedName>
        <fullName evidence="5">U1-type domain-containing protein</fullName>
    </recommendedName>
</protein>
<evidence type="ECO:0000256" key="1">
    <source>
        <dbReference type="ARBA" id="ARBA00022723"/>
    </source>
</evidence>
<dbReference type="SUPFAM" id="SSF57667">
    <property type="entry name" value="beta-beta-alpha zinc fingers"/>
    <property type="match status" value="1"/>
</dbReference>